<organism evidence="1 2">
    <name type="scientific">Geodia barretti</name>
    <name type="common">Barrett's horny sponge</name>
    <dbReference type="NCBI Taxonomy" id="519541"/>
    <lineage>
        <taxon>Eukaryota</taxon>
        <taxon>Metazoa</taxon>
        <taxon>Porifera</taxon>
        <taxon>Demospongiae</taxon>
        <taxon>Heteroscleromorpha</taxon>
        <taxon>Tetractinellida</taxon>
        <taxon>Astrophorina</taxon>
        <taxon>Geodiidae</taxon>
        <taxon>Geodia</taxon>
    </lineage>
</organism>
<dbReference type="Proteomes" id="UP001174909">
    <property type="component" value="Unassembled WGS sequence"/>
</dbReference>
<keyword evidence="2" id="KW-1185">Reference proteome</keyword>
<protein>
    <submittedName>
        <fullName evidence="1">Uncharacterized protein</fullName>
    </submittedName>
</protein>
<sequence>MMLLTTMDCAVFQSGRLNEHVEGAALSQLQTKTVTAYFGELVSPPY</sequence>
<dbReference type="EMBL" id="CASHTH010001083">
    <property type="protein sequence ID" value="CAI8011147.1"/>
    <property type="molecule type" value="Genomic_DNA"/>
</dbReference>
<dbReference type="AlphaFoldDB" id="A0AA35RJB3"/>
<evidence type="ECO:0000313" key="2">
    <source>
        <dbReference type="Proteomes" id="UP001174909"/>
    </source>
</evidence>
<evidence type="ECO:0000313" key="1">
    <source>
        <dbReference type="EMBL" id="CAI8011147.1"/>
    </source>
</evidence>
<comment type="caution">
    <text evidence="1">The sequence shown here is derived from an EMBL/GenBank/DDBJ whole genome shotgun (WGS) entry which is preliminary data.</text>
</comment>
<reference evidence="1" key="1">
    <citation type="submission" date="2023-03" db="EMBL/GenBank/DDBJ databases">
        <authorList>
            <person name="Steffen K."/>
            <person name="Cardenas P."/>
        </authorList>
    </citation>
    <scope>NUCLEOTIDE SEQUENCE</scope>
</reference>
<gene>
    <name evidence="1" type="ORF">GBAR_LOCUS7250</name>
</gene>
<accession>A0AA35RJB3</accession>
<proteinExistence type="predicted"/>
<name>A0AA35RJB3_GEOBA</name>